<reference evidence="2 3" key="1">
    <citation type="submission" date="2023-02" db="EMBL/GenBank/DDBJ databases">
        <title>LHISI_Scaffold_Assembly.</title>
        <authorList>
            <person name="Stuart O.P."/>
            <person name="Cleave R."/>
            <person name="Magrath M.J.L."/>
            <person name="Mikheyev A.S."/>
        </authorList>
    </citation>
    <scope>NUCLEOTIDE SEQUENCE [LARGE SCALE GENOMIC DNA]</scope>
    <source>
        <strain evidence="2">Daus_M_001</strain>
        <tissue evidence="2">Leg muscle</tissue>
    </source>
</reference>
<dbReference type="Proteomes" id="UP001159363">
    <property type="component" value="Chromosome 6"/>
</dbReference>
<accession>A0ABQ9H480</accession>
<comment type="caution">
    <text evidence="2">The sequence shown here is derived from an EMBL/GenBank/DDBJ whole genome shotgun (WGS) entry which is preliminary data.</text>
</comment>
<dbReference type="EMBL" id="JARBHB010000007">
    <property type="protein sequence ID" value="KAJ8878978.1"/>
    <property type="molecule type" value="Genomic_DNA"/>
</dbReference>
<feature type="region of interest" description="Disordered" evidence="1">
    <location>
        <begin position="165"/>
        <end position="236"/>
    </location>
</feature>
<proteinExistence type="predicted"/>
<organism evidence="2 3">
    <name type="scientific">Dryococelus australis</name>
    <dbReference type="NCBI Taxonomy" id="614101"/>
    <lineage>
        <taxon>Eukaryota</taxon>
        <taxon>Metazoa</taxon>
        <taxon>Ecdysozoa</taxon>
        <taxon>Arthropoda</taxon>
        <taxon>Hexapoda</taxon>
        <taxon>Insecta</taxon>
        <taxon>Pterygota</taxon>
        <taxon>Neoptera</taxon>
        <taxon>Polyneoptera</taxon>
        <taxon>Phasmatodea</taxon>
        <taxon>Verophasmatodea</taxon>
        <taxon>Anareolatae</taxon>
        <taxon>Phasmatidae</taxon>
        <taxon>Eurycanthinae</taxon>
        <taxon>Dryococelus</taxon>
    </lineage>
</organism>
<evidence type="ECO:0000313" key="2">
    <source>
        <dbReference type="EMBL" id="KAJ8878978.1"/>
    </source>
</evidence>
<sequence>MGSRDGKRWVGGREVAGSIYNADGESGAGVILSARTPPAQLISPCVTPKCLLPEGLPFCLCLSLGTALPPPPGPSNAGIPIAYTIRRLIYGTNAFVFDWLGTARATSIVPPTSAPLKCGSSPLCCGLLPFASPDLSGPTSRGEVGKCATELWCGRLWVRIPGKAWGGRSGRSPRKPADQRNPPARFPLVENPGVTRPGIEPDLPGWKASSLTAQPPQPHKNSVGAPPVWGAGESGFESRVSDSEQLSDAVHLVKCVRLSGTIFPSMVEDRPVVDRGGHLVLRKINRCKVLLVCIRLDLTLGMSHDLVPRQTCAVPATTPISGAKKVAIKYLPVQRNSSAGNKASNDVHGEGKGDLTGTVMYTRNNIRFRVVHLSTSRGRPSCCKATVIVSGPENMVHWLATLAAGVAEGSMNCWNAGASPGNFVDEGGRGALVVRQLAFHQGEPGSIPGGVAPGSSHVVILPGEAAGRRILREYPVSSTLSFQRCSIPRFTIIGSYDIDVKSLPNFLTFHSLMDEKDDRRLLAERSGSSISSVRRSYWRMRCFSAVACHPVSCSAALVAYLPGLPTTLRIVPSQRFCPYLPFNKVPVYLRLIFAIEP</sequence>
<gene>
    <name evidence="2" type="ORF">PR048_019584</name>
</gene>
<evidence type="ECO:0000256" key="1">
    <source>
        <dbReference type="SAM" id="MobiDB-lite"/>
    </source>
</evidence>
<keyword evidence="3" id="KW-1185">Reference proteome</keyword>
<evidence type="ECO:0000313" key="3">
    <source>
        <dbReference type="Proteomes" id="UP001159363"/>
    </source>
</evidence>
<name>A0ABQ9H480_9NEOP</name>
<protein>
    <submittedName>
        <fullName evidence="2">Uncharacterized protein</fullName>
    </submittedName>
</protein>